<reference evidence="4 5" key="1">
    <citation type="journal article" date="2019" name="Int. J. Syst. Evol. Microbiol.">
        <title>The Global Catalogue of Microorganisms (GCM) 10K type strain sequencing project: providing services to taxonomists for standard genome sequencing and annotation.</title>
        <authorList>
            <consortium name="The Broad Institute Genomics Platform"/>
            <consortium name="The Broad Institute Genome Sequencing Center for Infectious Disease"/>
            <person name="Wu L."/>
            <person name="Ma J."/>
        </authorList>
    </citation>
    <scope>NUCLEOTIDE SEQUENCE [LARGE SCALE GENOMIC DNA]</scope>
    <source>
        <strain evidence="4 5">JCM 13584</strain>
    </source>
</reference>
<dbReference type="PIRSF" id="PIRSF036979">
    <property type="entry name" value="Arginase"/>
    <property type="match status" value="1"/>
</dbReference>
<evidence type="ECO:0000313" key="5">
    <source>
        <dbReference type="Proteomes" id="UP001499954"/>
    </source>
</evidence>
<name>A0ABN2QL99_9MICO</name>
<dbReference type="Proteomes" id="UP001499954">
    <property type="component" value="Unassembled WGS sequence"/>
</dbReference>
<dbReference type="SUPFAM" id="SSF52768">
    <property type="entry name" value="Arginase/deacetylase"/>
    <property type="match status" value="1"/>
</dbReference>
<dbReference type="PANTHER" id="PTHR11358">
    <property type="entry name" value="ARGINASE/AGMATINASE"/>
    <property type="match status" value="1"/>
</dbReference>
<evidence type="ECO:0000313" key="4">
    <source>
        <dbReference type="EMBL" id="GAA1954343.1"/>
    </source>
</evidence>
<evidence type="ECO:0000256" key="3">
    <source>
        <dbReference type="PROSITE-ProRule" id="PRU00742"/>
    </source>
</evidence>
<keyword evidence="1" id="KW-0479">Metal-binding</keyword>
<protein>
    <submittedName>
        <fullName evidence="4">Formimidoylglutamase</fullName>
    </submittedName>
</protein>
<dbReference type="Pfam" id="PF00491">
    <property type="entry name" value="Arginase"/>
    <property type="match status" value="1"/>
</dbReference>
<dbReference type="Gene3D" id="3.40.800.10">
    <property type="entry name" value="Ureohydrolase domain"/>
    <property type="match status" value="1"/>
</dbReference>
<sequence>MSSLSHDPSWPRAGAWPALDETGAAASVDLAILGVPAWRTSLSATNAHATPAAIRDALRRYSPALMPDRALGRGVLELDGSGEGGLAIADAGDIHEPDGPDGEARTRATVASALERSATLMALGGDNSVTVATALGAWGDDLGRAGLVTIDAHYDLRDGVSNGSPVRRLVEVGLDPTRIVQIGIADFANSAAYARRARDLGITVIHRDELHHRSPSDVIAEALAIAGAAGGPVHLDVDVDVCDRSVAPACPASVPGGLAAWELRALVRAAASDPLVRSADLVEIDATTDAADQRTVRLAALCVLEFAAGLSSRQRRTAD</sequence>
<dbReference type="PANTHER" id="PTHR11358:SF26">
    <property type="entry name" value="GUANIDINO ACID HYDROLASE, MITOCHONDRIAL"/>
    <property type="match status" value="1"/>
</dbReference>
<evidence type="ECO:0000256" key="2">
    <source>
        <dbReference type="ARBA" id="ARBA00022801"/>
    </source>
</evidence>
<gene>
    <name evidence="4" type="primary">hutG</name>
    <name evidence="4" type="ORF">GCM10009717_20310</name>
</gene>
<dbReference type="PROSITE" id="PS51409">
    <property type="entry name" value="ARGINASE_2"/>
    <property type="match status" value="1"/>
</dbReference>
<proteinExistence type="inferred from homology"/>
<evidence type="ECO:0000256" key="1">
    <source>
        <dbReference type="ARBA" id="ARBA00022723"/>
    </source>
</evidence>
<comment type="similarity">
    <text evidence="3">Belongs to the arginase family.</text>
</comment>
<dbReference type="RefSeq" id="WP_157416787.1">
    <property type="nucleotide sequence ID" value="NZ_BAAAMK010000003.1"/>
</dbReference>
<keyword evidence="5" id="KW-1185">Reference proteome</keyword>
<dbReference type="InterPro" id="IPR023696">
    <property type="entry name" value="Ureohydrolase_dom_sf"/>
</dbReference>
<keyword evidence="2" id="KW-0378">Hydrolase</keyword>
<accession>A0ABN2QL99</accession>
<comment type="caution">
    <text evidence="4">The sequence shown here is derived from an EMBL/GenBank/DDBJ whole genome shotgun (WGS) entry which is preliminary data.</text>
</comment>
<dbReference type="InterPro" id="IPR006035">
    <property type="entry name" value="Ureohydrolase"/>
</dbReference>
<organism evidence="4 5">
    <name type="scientific">Agromyces allii</name>
    <dbReference type="NCBI Taxonomy" id="393607"/>
    <lineage>
        <taxon>Bacteria</taxon>
        <taxon>Bacillati</taxon>
        <taxon>Actinomycetota</taxon>
        <taxon>Actinomycetes</taxon>
        <taxon>Micrococcales</taxon>
        <taxon>Microbacteriaceae</taxon>
        <taxon>Agromyces</taxon>
    </lineage>
</organism>
<dbReference type="EMBL" id="BAAAMK010000003">
    <property type="protein sequence ID" value="GAA1954343.1"/>
    <property type="molecule type" value="Genomic_DNA"/>
</dbReference>